<dbReference type="InterPro" id="IPR050277">
    <property type="entry name" value="Sodium:Solute_Symporter"/>
</dbReference>
<accession>A0A4R7P596</accession>
<dbReference type="InterPro" id="IPR038377">
    <property type="entry name" value="Na/Glc_symporter_sf"/>
</dbReference>
<feature type="transmembrane region" description="Helical" evidence="13">
    <location>
        <begin position="33"/>
        <end position="55"/>
    </location>
</feature>
<keyword evidence="6" id="KW-0769">Symport</keyword>
<gene>
    <name evidence="15" type="ORF">DFR24_3287</name>
</gene>
<dbReference type="OrthoDB" id="9764416at2"/>
<organism evidence="15 16">
    <name type="scientific">Panacagrimonas perspica</name>
    <dbReference type="NCBI Taxonomy" id="381431"/>
    <lineage>
        <taxon>Bacteria</taxon>
        <taxon>Pseudomonadati</taxon>
        <taxon>Pseudomonadota</taxon>
        <taxon>Gammaproteobacteria</taxon>
        <taxon>Nevskiales</taxon>
        <taxon>Nevskiaceae</taxon>
        <taxon>Panacagrimonas</taxon>
    </lineage>
</organism>
<keyword evidence="4" id="KW-1003">Cell membrane</keyword>
<feature type="transmembrane region" description="Helical" evidence="13">
    <location>
        <begin position="104"/>
        <end position="126"/>
    </location>
</feature>
<dbReference type="InterPro" id="IPR001734">
    <property type="entry name" value="Na/solute_symporter"/>
</dbReference>
<dbReference type="GO" id="GO:0015123">
    <property type="term" value="F:acetate transmembrane transporter activity"/>
    <property type="evidence" value="ECO:0007669"/>
    <property type="project" value="TreeGrafter"/>
</dbReference>
<comment type="caution">
    <text evidence="15">The sequence shown here is derived from an EMBL/GenBank/DDBJ whole genome shotgun (WGS) entry which is preliminary data.</text>
</comment>
<feature type="transmembrane region" description="Helical" evidence="13">
    <location>
        <begin position="147"/>
        <end position="165"/>
    </location>
</feature>
<evidence type="ECO:0000313" key="16">
    <source>
        <dbReference type="Proteomes" id="UP000295341"/>
    </source>
</evidence>
<dbReference type="PROSITE" id="PS50283">
    <property type="entry name" value="NA_SOLUT_SYMP_3"/>
    <property type="match status" value="1"/>
</dbReference>
<feature type="signal peptide" evidence="14">
    <location>
        <begin position="1"/>
        <end position="23"/>
    </location>
</feature>
<keyword evidence="5 13" id="KW-0812">Transmembrane</keyword>
<dbReference type="GO" id="GO:0015293">
    <property type="term" value="F:symporter activity"/>
    <property type="evidence" value="ECO:0007669"/>
    <property type="project" value="UniProtKB-KW"/>
</dbReference>
<keyword evidence="9" id="KW-0406">Ion transport</keyword>
<evidence type="ECO:0000256" key="14">
    <source>
        <dbReference type="SAM" id="SignalP"/>
    </source>
</evidence>
<keyword evidence="3" id="KW-0813">Transport</keyword>
<feature type="transmembrane region" description="Helical" evidence="13">
    <location>
        <begin position="299"/>
        <end position="321"/>
    </location>
</feature>
<evidence type="ECO:0000256" key="13">
    <source>
        <dbReference type="SAM" id="Phobius"/>
    </source>
</evidence>
<evidence type="ECO:0000256" key="10">
    <source>
        <dbReference type="ARBA" id="ARBA00023136"/>
    </source>
</evidence>
<dbReference type="GO" id="GO:0006814">
    <property type="term" value="P:sodium ion transport"/>
    <property type="evidence" value="ECO:0007669"/>
    <property type="project" value="UniProtKB-KW"/>
</dbReference>
<reference evidence="15 16" key="1">
    <citation type="submission" date="2019-03" db="EMBL/GenBank/DDBJ databases">
        <title>Genomic Encyclopedia of Type Strains, Phase IV (KMG-IV): sequencing the most valuable type-strain genomes for metagenomic binning, comparative biology and taxonomic classification.</title>
        <authorList>
            <person name="Goeker M."/>
        </authorList>
    </citation>
    <scope>NUCLEOTIDE SEQUENCE [LARGE SCALE GENOMIC DNA]</scope>
    <source>
        <strain evidence="15 16">DSM 26377</strain>
    </source>
</reference>
<keyword evidence="11" id="KW-0739">Sodium transport</keyword>
<dbReference type="GO" id="GO:0005886">
    <property type="term" value="C:plasma membrane"/>
    <property type="evidence" value="ECO:0007669"/>
    <property type="project" value="UniProtKB-SubCell"/>
</dbReference>
<feature type="transmembrane region" description="Helical" evidence="13">
    <location>
        <begin position="430"/>
        <end position="450"/>
    </location>
</feature>
<evidence type="ECO:0000256" key="4">
    <source>
        <dbReference type="ARBA" id="ARBA00022475"/>
    </source>
</evidence>
<feature type="transmembrane region" description="Helical" evidence="13">
    <location>
        <begin position="214"/>
        <end position="233"/>
    </location>
</feature>
<feature type="transmembrane region" description="Helical" evidence="13">
    <location>
        <begin position="462"/>
        <end position="480"/>
    </location>
</feature>
<dbReference type="CDD" id="cd11480">
    <property type="entry name" value="SLC5sbd_u4"/>
    <property type="match status" value="1"/>
</dbReference>
<dbReference type="EMBL" id="SOBT01000009">
    <property type="protein sequence ID" value="TDU28907.1"/>
    <property type="molecule type" value="Genomic_DNA"/>
</dbReference>
<dbReference type="InterPro" id="IPR018212">
    <property type="entry name" value="Na/solute_symporter_CS"/>
</dbReference>
<evidence type="ECO:0000256" key="3">
    <source>
        <dbReference type="ARBA" id="ARBA00022448"/>
    </source>
</evidence>
<comment type="similarity">
    <text evidence="2 12">Belongs to the sodium:solute symporter (SSF) (TC 2.A.21) family.</text>
</comment>
<dbReference type="Gene3D" id="1.20.1730.10">
    <property type="entry name" value="Sodium/glucose cotransporter"/>
    <property type="match status" value="1"/>
</dbReference>
<evidence type="ECO:0000256" key="12">
    <source>
        <dbReference type="RuleBase" id="RU362091"/>
    </source>
</evidence>
<feature type="transmembrane region" description="Helical" evidence="13">
    <location>
        <begin position="500"/>
        <end position="518"/>
    </location>
</feature>
<feature type="transmembrane region" description="Helical" evidence="13">
    <location>
        <begin position="404"/>
        <end position="424"/>
    </location>
</feature>
<keyword evidence="8" id="KW-0915">Sodium</keyword>
<dbReference type="Proteomes" id="UP000295341">
    <property type="component" value="Unassembled WGS sequence"/>
</dbReference>
<feature type="transmembrane region" description="Helical" evidence="13">
    <location>
        <begin position="265"/>
        <end position="287"/>
    </location>
</feature>
<keyword evidence="14" id="KW-0732">Signal</keyword>
<feature type="transmembrane region" description="Helical" evidence="13">
    <location>
        <begin position="185"/>
        <end position="207"/>
    </location>
</feature>
<dbReference type="AlphaFoldDB" id="A0A4R7P596"/>
<evidence type="ECO:0000256" key="2">
    <source>
        <dbReference type="ARBA" id="ARBA00006434"/>
    </source>
</evidence>
<dbReference type="Pfam" id="PF00474">
    <property type="entry name" value="SSF"/>
    <property type="match status" value="1"/>
</dbReference>
<comment type="subcellular location">
    <subcellularLocation>
        <location evidence="1">Cell membrane</location>
        <topology evidence="1">Multi-pass membrane protein</topology>
    </subcellularLocation>
</comment>
<evidence type="ECO:0000256" key="7">
    <source>
        <dbReference type="ARBA" id="ARBA00022989"/>
    </source>
</evidence>
<dbReference type="RefSeq" id="WP_133882583.1">
    <property type="nucleotide sequence ID" value="NZ_MWIN01000018.1"/>
</dbReference>
<protein>
    <submittedName>
        <fullName evidence="15">Cation/acetate symporter</fullName>
    </submittedName>
</protein>
<keyword evidence="7 13" id="KW-1133">Transmembrane helix</keyword>
<evidence type="ECO:0000256" key="11">
    <source>
        <dbReference type="ARBA" id="ARBA00023201"/>
    </source>
</evidence>
<evidence type="ECO:0000313" key="15">
    <source>
        <dbReference type="EMBL" id="TDU28907.1"/>
    </source>
</evidence>
<feature type="transmembrane region" description="Helical" evidence="13">
    <location>
        <begin position="355"/>
        <end position="383"/>
    </location>
</feature>
<feature type="chain" id="PRO_5030099550" evidence="14">
    <location>
        <begin position="24"/>
        <end position="545"/>
    </location>
</feature>
<evidence type="ECO:0000256" key="9">
    <source>
        <dbReference type="ARBA" id="ARBA00023065"/>
    </source>
</evidence>
<evidence type="ECO:0000256" key="5">
    <source>
        <dbReference type="ARBA" id="ARBA00022692"/>
    </source>
</evidence>
<dbReference type="PROSITE" id="PS00456">
    <property type="entry name" value="NA_SOLUT_SYMP_1"/>
    <property type="match status" value="1"/>
</dbReference>
<keyword evidence="16" id="KW-1185">Reference proteome</keyword>
<feature type="transmembrane region" description="Helical" evidence="13">
    <location>
        <begin position="76"/>
        <end position="98"/>
    </location>
</feature>
<dbReference type="GO" id="GO:0006847">
    <property type="term" value="P:plasma membrane acetate transport"/>
    <property type="evidence" value="ECO:0007669"/>
    <property type="project" value="TreeGrafter"/>
</dbReference>
<name>A0A4R7P596_9GAMM</name>
<dbReference type="PANTHER" id="PTHR48086">
    <property type="entry name" value="SODIUM/PROLINE SYMPORTER-RELATED"/>
    <property type="match status" value="1"/>
</dbReference>
<dbReference type="PANTHER" id="PTHR48086:SF6">
    <property type="entry name" value="CATION_ACETATE SYMPORTER ACTP"/>
    <property type="match status" value="1"/>
</dbReference>
<evidence type="ECO:0000256" key="6">
    <source>
        <dbReference type="ARBA" id="ARBA00022847"/>
    </source>
</evidence>
<sequence length="545" mass="56219">MVRLLKRAGIPATLLVSAPAATGADVAARAGGHGLSVAIFLCVILATVGITAWAARRTNTREDLYAAGGGIGGVKNGLALAGDYMSAAAFLGISSMIYSVGFDGLAYAVGFVVGWPIIMFLIAERLRRLGRFTFTDVLGYRLSEKPVRILGASSSLVTIAFYLIAQMVGAGQLVRLLFGLPYEVAIVLVGVLMTAYVAFGGMLATTWVQIVKAVLLLGGASTMALLVLARFGFSYDALIDSAVGIHKAGDAILTAGPMLKDPLNAISLGIALMFGTAGLPHILMRFFTVNNVFEARKSIVIAVSLFALFVVLIFTIGYGAVTLLPGDARYVGAEGVVGGNNMVAMHVADAVGGSAFMGFMAAVAFATILAVVAGLTLSGATAISHDLYASVFRKDRTVERDELLIFKSATVGIGLVAIALGLLFKDQNVAFMVGLAFAIAASANFPVLLLAMSWRGLTTRGALVGGSVGLGSAVALTVAGPTVWVKTLGNAAPLFPLDSPAIVSMSLGFLGCWLASVTDRSARGDADRTGFDRMIGSASGPSSAR</sequence>
<evidence type="ECO:0000256" key="8">
    <source>
        <dbReference type="ARBA" id="ARBA00023053"/>
    </source>
</evidence>
<proteinExistence type="inferred from homology"/>
<evidence type="ECO:0000256" key="1">
    <source>
        <dbReference type="ARBA" id="ARBA00004651"/>
    </source>
</evidence>
<keyword evidence="10 13" id="KW-0472">Membrane</keyword>